<organism evidence="9 10">
    <name type="scientific">Paramicrobacterium chengjingii</name>
    <dbReference type="NCBI Taxonomy" id="2769067"/>
    <lineage>
        <taxon>Bacteria</taxon>
        <taxon>Bacillati</taxon>
        <taxon>Actinomycetota</taxon>
        <taxon>Actinomycetes</taxon>
        <taxon>Micrococcales</taxon>
        <taxon>Microbacteriaceae</taxon>
        <taxon>Paramicrobacterium</taxon>
    </lineage>
</organism>
<feature type="transmembrane region" description="Helical" evidence="7">
    <location>
        <begin position="189"/>
        <end position="208"/>
    </location>
</feature>
<evidence type="ECO:0000256" key="3">
    <source>
        <dbReference type="ARBA" id="ARBA00022475"/>
    </source>
</evidence>
<feature type="transmembrane region" description="Helical" evidence="7">
    <location>
        <begin position="246"/>
        <end position="269"/>
    </location>
</feature>
<feature type="transmembrane region" description="Helical" evidence="7">
    <location>
        <begin position="30"/>
        <end position="48"/>
    </location>
</feature>
<feature type="domain" description="Major facilitator superfamily (MFS) profile" evidence="8">
    <location>
        <begin position="17"/>
        <end position="430"/>
    </location>
</feature>
<evidence type="ECO:0000259" key="8">
    <source>
        <dbReference type="PROSITE" id="PS50850"/>
    </source>
</evidence>
<evidence type="ECO:0000313" key="10">
    <source>
        <dbReference type="Proteomes" id="UP000662814"/>
    </source>
</evidence>
<name>A0ABX6YQ34_9MICO</name>
<dbReference type="PROSITE" id="PS50850">
    <property type="entry name" value="MFS"/>
    <property type="match status" value="1"/>
</dbReference>
<sequence length="441" mass="47255">MRPKTGLRAIPTKDRRTVAGGAIGTMMEYYDYYLFGLGAAVVFPHVFFPGDDPVTGTLQSFATFAVGFLLRPLGGIVFGYVGDRFGRKRSLMITVIGMGICTTLMGLIPSAESIGLLAPILLVILRMAQGLFVGGEMGPAATIVVEYAPTGRRGLFGALLITGAGVANVFSAGLMSILGAGDETFFMSWGWRIPFLFAAVLTIVAVVLRSKLEESDEFKTYTKTIETGAVKRKNPLMEAIRHPKNLILGILIGLPQSIAGYIVLTYGLSYMVSEHSVDPEVGFIGTMIVGFLQIVMAPVWGHVSDKIGRRKFYILACIGFAVLIYPAFALFSGGTAILIWLGMIVGFVIPGVAMQGTLQTLLTEMFDVEARTTGVNVGYQFSNTLGGGFAPLICAALFAWAGHIWPVIVYATVIALAGVIATAYAKIRPDVENAGRLHELK</sequence>
<dbReference type="PANTHER" id="PTHR43045:SF1">
    <property type="entry name" value="SHIKIMATE TRANSPORTER"/>
    <property type="match status" value="1"/>
</dbReference>
<protein>
    <submittedName>
        <fullName evidence="9">MHS family MFS transporter</fullName>
    </submittedName>
</protein>
<feature type="transmembrane region" description="Helical" evidence="7">
    <location>
        <begin position="114"/>
        <end position="134"/>
    </location>
</feature>
<dbReference type="PANTHER" id="PTHR43045">
    <property type="entry name" value="SHIKIMATE TRANSPORTER"/>
    <property type="match status" value="1"/>
</dbReference>
<feature type="transmembrane region" description="Helical" evidence="7">
    <location>
        <begin position="90"/>
        <end position="108"/>
    </location>
</feature>
<feature type="transmembrane region" description="Helical" evidence="7">
    <location>
        <begin position="60"/>
        <end position="81"/>
    </location>
</feature>
<evidence type="ECO:0000256" key="1">
    <source>
        <dbReference type="ARBA" id="ARBA00004651"/>
    </source>
</evidence>
<keyword evidence="10" id="KW-1185">Reference proteome</keyword>
<evidence type="ECO:0000256" key="6">
    <source>
        <dbReference type="ARBA" id="ARBA00023136"/>
    </source>
</evidence>
<dbReference type="Pfam" id="PF00083">
    <property type="entry name" value="Sugar_tr"/>
    <property type="match status" value="1"/>
</dbReference>
<keyword evidence="6 7" id="KW-0472">Membrane</keyword>
<keyword evidence="2" id="KW-0813">Transport</keyword>
<keyword evidence="5 7" id="KW-1133">Transmembrane helix</keyword>
<feature type="transmembrane region" description="Helical" evidence="7">
    <location>
        <begin position="155"/>
        <end position="177"/>
    </location>
</feature>
<dbReference type="Proteomes" id="UP000662814">
    <property type="component" value="Chromosome"/>
</dbReference>
<evidence type="ECO:0000313" key="9">
    <source>
        <dbReference type="EMBL" id="QPZ40397.1"/>
    </source>
</evidence>
<gene>
    <name evidence="9" type="ORF">HCR76_16570</name>
</gene>
<dbReference type="EMBL" id="CP061169">
    <property type="protein sequence ID" value="QPZ40397.1"/>
    <property type="molecule type" value="Genomic_DNA"/>
</dbReference>
<feature type="transmembrane region" description="Helical" evidence="7">
    <location>
        <begin position="379"/>
        <end position="401"/>
    </location>
</feature>
<feature type="transmembrane region" description="Helical" evidence="7">
    <location>
        <begin position="312"/>
        <end position="331"/>
    </location>
</feature>
<proteinExistence type="predicted"/>
<reference evidence="9 10" key="1">
    <citation type="submission" date="2020-12" db="EMBL/GenBank/DDBJ databases">
        <title>Microbacterium sp. HY060.</title>
        <authorList>
            <person name="Zhou J."/>
        </authorList>
    </citation>
    <scope>NUCLEOTIDE SEQUENCE [LARGE SCALE GENOMIC DNA]</scope>
    <source>
        <strain evidence="9 10">HY60</strain>
    </source>
</reference>
<feature type="transmembrane region" description="Helical" evidence="7">
    <location>
        <begin position="407"/>
        <end position="427"/>
    </location>
</feature>
<evidence type="ECO:0000256" key="2">
    <source>
        <dbReference type="ARBA" id="ARBA00022448"/>
    </source>
</evidence>
<dbReference type="CDD" id="cd17369">
    <property type="entry name" value="MFS_ShiA_like"/>
    <property type="match status" value="1"/>
</dbReference>
<dbReference type="SUPFAM" id="SSF103473">
    <property type="entry name" value="MFS general substrate transporter"/>
    <property type="match status" value="1"/>
</dbReference>
<feature type="transmembrane region" description="Helical" evidence="7">
    <location>
        <begin position="337"/>
        <end position="358"/>
    </location>
</feature>
<evidence type="ECO:0000256" key="4">
    <source>
        <dbReference type="ARBA" id="ARBA00022692"/>
    </source>
</evidence>
<evidence type="ECO:0000256" key="5">
    <source>
        <dbReference type="ARBA" id="ARBA00022989"/>
    </source>
</evidence>
<accession>A0ABX6YQ34</accession>
<dbReference type="InterPro" id="IPR036259">
    <property type="entry name" value="MFS_trans_sf"/>
</dbReference>
<keyword evidence="3" id="KW-1003">Cell membrane</keyword>
<feature type="transmembrane region" description="Helical" evidence="7">
    <location>
        <begin position="281"/>
        <end position="300"/>
    </location>
</feature>
<dbReference type="InterPro" id="IPR020846">
    <property type="entry name" value="MFS_dom"/>
</dbReference>
<comment type="subcellular location">
    <subcellularLocation>
        <location evidence="1">Cell membrane</location>
        <topology evidence="1">Multi-pass membrane protein</topology>
    </subcellularLocation>
</comment>
<evidence type="ECO:0000256" key="7">
    <source>
        <dbReference type="SAM" id="Phobius"/>
    </source>
</evidence>
<keyword evidence="4 7" id="KW-0812">Transmembrane</keyword>
<dbReference type="InterPro" id="IPR005828">
    <property type="entry name" value="MFS_sugar_transport-like"/>
</dbReference>
<dbReference type="Gene3D" id="1.20.1250.20">
    <property type="entry name" value="MFS general substrate transporter like domains"/>
    <property type="match status" value="2"/>
</dbReference>